<dbReference type="InterPro" id="IPR036380">
    <property type="entry name" value="Isochorismatase-like_sf"/>
</dbReference>
<evidence type="ECO:0000256" key="1">
    <source>
        <dbReference type="ARBA" id="ARBA00022801"/>
    </source>
</evidence>
<dbReference type="Proteomes" id="UP001501442">
    <property type="component" value="Unassembled WGS sequence"/>
</dbReference>
<accession>A0ABP8UG28</accession>
<dbReference type="RefSeq" id="WP_345434056.1">
    <property type="nucleotide sequence ID" value="NZ_BAABHK010000008.1"/>
</dbReference>
<organism evidence="3 4">
    <name type="scientific">Actinoallomurus vinaceus</name>
    <dbReference type="NCBI Taxonomy" id="1080074"/>
    <lineage>
        <taxon>Bacteria</taxon>
        <taxon>Bacillati</taxon>
        <taxon>Actinomycetota</taxon>
        <taxon>Actinomycetes</taxon>
        <taxon>Streptosporangiales</taxon>
        <taxon>Thermomonosporaceae</taxon>
        <taxon>Actinoallomurus</taxon>
    </lineage>
</organism>
<gene>
    <name evidence="3" type="ORF">GCM10023196_056040</name>
</gene>
<keyword evidence="4" id="KW-1185">Reference proteome</keyword>
<dbReference type="PANTHER" id="PTHR43540:SF16">
    <property type="entry name" value="ISOCHORISMATASE-LIKE DOMAIN-CONTAINING PROTEIN"/>
    <property type="match status" value="1"/>
</dbReference>
<reference evidence="4" key="1">
    <citation type="journal article" date="2019" name="Int. J. Syst. Evol. Microbiol.">
        <title>The Global Catalogue of Microorganisms (GCM) 10K type strain sequencing project: providing services to taxonomists for standard genome sequencing and annotation.</title>
        <authorList>
            <consortium name="The Broad Institute Genomics Platform"/>
            <consortium name="The Broad Institute Genome Sequencing Center for Infectious Disease"/>
            <person name="Wu L."/>
            <person name="Ma J."/>
        </authorList>
    </citation>
    <scope>NUCLEOTIDE SEQUENCE [LARGE SCALE GENOMIC DNA]</scope>
    <source>
        <strain evidence="4">JCM 17939</strain>
    </source>
</reference>
<keyword evidence="1 3" id="KW-0378">Hydrolase</keyword>
<proteinExistence type="predicted"/>
<dbReference type="Pfam" id="PF00857">
    <property type="entry name" value="Isochorismatase"/>
    <property type="match status" value="1"/>
</dbReference>
<evidence type="ECO:0000313" key="4">
    <source>
        <dbReference type="Proteomes" id="UP001501442"/>
    </source>
</evidence>
<comment type="caution">
    <text evidence="3">The sequence shown here is derived from an EMBL/GenBank/DDBJ whole genome shotgun (WGS) entry which is preliminary data.</text>
</comment>
<dbReference type="EMBL" id="BAABHK010000008">
    <property type="protein sequence ID" value="GAA4630486.1"/>
    <property type="molecule type" value="Genomic_DNA"/>
</dbReference>
<sequence>MNYDISRTGLVLVDPYNDFLSDEGRLWPRLKEVAEDVGLREHLRELLTAVRESGVQVFVAPHRAWRPGDYEGWRYANRAHRLIRDEHFYAYGEFGGEWHPDFGPKEGDIVATEHWGISGFANTNLDQELRQHDIKDVILAGLTAPGCVEGTGRWAMELGYGVTLVKDATAAFTREHLHAAVDLNGPIYAERVATTEEVVADLKAS</sequence>
<dbReference type="GO" id="GO:0016787">
    <property type="term" value="F:hydrolase activity"/>
    <property type="evidence" value="ECO:0007669"/>
    <property type="project" value="UniProtKB-KW"/>
</dbReference>
<protein>
    <submittedName>
        <fullName evidence="3">Cysteine hydrolase</fullName>
    </submittedName>
</protein>
<dbReference type="PANTHER" id="PTHR43540">
    <property type="entry name" value="PEROXYUREIDOACRYLATE/UREIDOACRYLATE AMIDOHYDROLASE-RELATED"/>
    <property type="match status" value="1"/>
</dbReference>
<feature type="domain" description="Isochorismatase-like" evidence="2">
    <location>
        <begin position="9"/>
        <end position="180"/>
    </location>
</feature>
<dbReference type="Gene3D" id="3.40.50.850">
    <property type="entry name" value="Isochorismatase-like"/>
    <property type="match status" value="1"/>
</dbReference>
<dbReference type="SUPFAM" id="SSF52499">
    <property type="entry name" value="Isochorismatase-like hydrolases"/>
    <property type="match status" value="1"/>
</dbReference>
<dbReference type="InterPro" id="IPR050272">
    <property type="entry name" value="Isochorismatase-like_hydrls"/>
</dbReference>
<name>A0ABP8UG28_9ACTN</name>
<evidence type="ECO:0000313" key="3">
    <source>
        <dbReference type="EMBL" id="GAA4630486.1"/>
    </source>
</evidence>
<dbReference type="CDD" id="cd00431">
    <property type="entry name" value="cysteine_hydrolases"/>
    <property type="match status" value="1"/>
</dbReference>
<evidence type="ECO:0000259" key="2">
    <source>
        <dbReference type="Pfam" id="PF00857"/>
    </source>
</evidence>
<dbReference type="InterPro" id="IPR000868">
    <property type="entry name" value="Isochorismatase-like_dom"/>
</dbReference>